<feature type="compositionally biased region" description="Pro residues" evidence="4">
    <location>
        <begin position="105"/>
        <end position="114"/>
    </location>
</feature>
<gene>
    <name evidence="5" type="ORF">FHR04_04950</name>
</gene>
<keyword evidence="2 3" id="KW-0802">TPR repeat</keyword>
<evidence type="ECO:0000256" key="4">
    <source>
        <dbReference type="SAM" id="MobiDB-lite"/>
    </source>
</evidence>
<dbReference type="InterPro" id="IPR019734">
    <property type="entry name" value="TPR_rpt"/>
</dbReference>
<keyword evidence="1" id="KW-0677">Repeat</keyword>
<proteinExistence type="predicted"/>
<dbReference type="AlphaFoldDB" id="A0A5C4Y8G0"/>
<organism evidence="5 6">
    <name type="scientific">Deinococcus radiopugnans ATCC 19172</name>
    <dbReference type="NCBI Taxonomy" id="585398"/>
    <lineage>
        <taxon>Bacteria</taxon>
        <taxon>Thermotogati</taxon>
        <taxon>Deinococcota</taxon>
        <taxon>Deinococci</taxon>
        <taxon>Deinococcales</taxon>
        <taxon>Deinococcaceae</taxon>
        <taxon>Deinococcus</taxon>
    </lineage>
</organism>
<accession>A0A5C4Y8G0</accession>
<dbReference type="Pfam" id="PF13432">
    <property type="entry name" value="TPR_16"/>
    <property type="match status" value="4"/>
</dbReference>
<protein>
    <submittedName>
        <fullName evidence="5">Tetratricopeptide repeat protein</fullName>
    </submittedName>
</protein>
<dbReference type="PANTHER" id="PTHR44858">
    <property type="entry name" value="TETRATRICOPEPTIDE REPEAT PROTEIN 6"/>
    <property type="match status" value="1"/>
</dbReference>
<dbReference type="PROSITE" id="PS50005">
    <property type="entry name" value="TPR"/>
    <property type="match status" value="1"/>
</dbReference>
<dbReference type="InterPro" id="IPR011990">
    <property type="entry name" value="TPR-like_helical_dom_sf"/>
</dbReference>
<dbReference type="Pfam" id="PF14559">
    <property type="entry name" value="TPR_19"/>
    <property type="match status" value="1"/>
</dbReference>
<dbReference type="PANTHER" id="PTHR44858:SF1">
    <property type="entry name" value="UDP-N-ACETYLGLUCOSAMINE--PEPTIDE N-ACETYLGLUCOSAMINYLTRANSFERASE SPINDLY-RELATED"/>
    <property type="match status" value="1"/>
</dbReference>
<evidence type="ECO:0000313" key="6">
    <source>
        <dbReference type="Proteomes" id="UP000313988"/>
    </source>
</evidence>
<feature type="compositionally biased region" description="Low complexity" evidence="4">
    <location>
        <begin position="86"/>
        <end position="104"/>
    </location>
</feature>
<comment type="caution">
    <text evidence="5">The sequence shown here is derived from an EMBL/GenBank/DDBJ whole genome shotgun (WGS) entry which is preliminary data.</text>
</comment>
<evidence type="ECO:0000256" key="2">
    <source>
        <dbReference type="ARBA" id="ARBA00022803"/>
    </source>
</evidence>
<dbReference type="OrthoDB" id="58383at2"/>
<dbReference type="InterPro" id="IPR050498">
    <property type="entry name" value="Ycf3"/>
</dbReference>
<feature type="repeat" description="TPR" evidence="3">
    <location>
        <begin position="364"/>
        <end position="397"/>
    </location>
</feature>
<name>A0A5C4Y8G0_9DEIO</name>
<dbReference type="Gene3D" id="1.25.40.10">
    <property type="entry name" value="Tetratricopeptide repeat domain"/>
    <property type="match status" value="3"/>
</dbReference>
<dbReference type="SUPFAM" id="SSF48452">
    <property type="entry name" value="TPR-like"/>
    <property type="match status" value="3"/>
</dbReference>
<feature type="region of interest" description="Disordered" evidence="4">
    <location>
        <begin position="86"/>
        <end position="114"/>
    </location>
</feature>
<sequence>MEKAGCYVEGVLTTSGGSQVKQTTRSSRSRRAALTGLLPGLLLGLAGVSSAQTMVETVTSVGIQNTLNSATTVPKLPTLPTAAQNTATQDQNAPGAAQGTAAPGPTTPPIPPLTPAQQAGLEKAQAAYAAKQYAQARSGFEALVAQNYGHPEPHFGLALALLALGNDKGAAFELRQFVTLAPDRYEGPYNLGVIAGRAGDHAGALQLYAQAVTLMEGKAPAATQRQILEALAAEQTRLADFAALSATLAQITALAPEDLDAGYRLAQARTLAGQGAEALPGLYAVLQADGTRMDAALLLADIYVAQGLPDRAVRELDAAVKRVRKASERSALLLRKADILAAGKDTRGAVLAASAAAKADKYNAAAFAREGELRALRNDRSGALTAYLSAVRLAPDNAAYRTALAGVRLTLGRFDEAAADTTLALKLKPDTATSARALYVRGLAAYRQNRLLDAVVALKESHRRRPDADTALWLGLSHYARQDYPAAASALADSVRLSPTPTARLNLASALLASARYAEAEAVLRGLVTEDPKAADAWYMLGLAQRSQRQDDQARISLKVAADLGNSKARDALK</sequence>
<evidence type="ECO:0000256" key="1">
    <source>
        <dbReference type="ARBA" id="ARBA00022737"/>
    </source>
</evidence>
<dbReference type="Proteomes" id="UP000313988">
    <property type="component" value="Unassembled WGS sequence"/>
</dbReference>
<dbReference type="SMART" id="SM00028">
    <property type="entry name" value="TPR"/>
    <property type="match status" value="8"/>
</dbReference>
<evidence type="ECO:0000313" key="5">
    <source>
        <dbReference type="EMBL" id="TNM72179.1"/>
    </source>
</evidence>
<reference evidence="5 6" key="1">
    <citation type="submission" date="2019-06" db="EMBL/GenBank/DDBJ databases">
        <title>Genome sequence of Deinococcus radiopugnans ATCC 19172.</title>
        <authorList>
            <person name="Maclea K.S."/>
            <person name="Maynard C.R."/>
        </authorList>
    </citation>
    <scope>NUCLEOTIDE SEQUENCE [LARGE SCALE GENOMIC DNA]</scope>
    <source>
        <strain evidence="5 6">ATCC 19172</strain>
    </source>
</reference>
<evidence type="ECO:0000256" key="3">
    <source>
        <dbReference type="PROSITE-ProRule" id="PRU00339"/>
    </source>
</evidence>
<dbReference type="EMBL" id="VDMO01000004">
    <property type="protein sequence ID" value="TNM72179.1"/>
    <property type="molecule type" value="Genomic_DNA"/>
</dbReference>